<reference evidence="1" key="1">
    <citation type="submission" date="2015-08" db="EMBL/GenBank/DDBJ databases">
        <authorList>
            <person name="Babu N.S."/>
            <person name="Beckwith C.J."/>
            <person name="Beseler K.G."/>
            <person name="Brison A."/>
            <person name="Carone J.V."/>
            <person name="Caskin T.P."/>
            <person name="Diamond M."/>
            <person name="Durham M.E."/>
            <person name="Foxe J.M."/>
            <person name="Go M."/>
            <person name="Henderson B.A."/>
            <person name="Jones I.B."/>
            <person name="McGettigan J.A."/>
            <person name="Micheletti S.J."/>
            <person name="Nasrallah M.E."/>
            <person name="Ortiz D."/>
            <person name="Piller C.R."/>
            <person name="Privatt S.R."/>
            <person name="Schneider S.L."/>
            <person name="Sharp S."/>
            <person name="Smith T.C."/>
            <person name="Stanton J.D."/>
            <person name="Ullery H.E."/>
            <person name="Wilson R.J."/>
            <person name="Serrano M.G."/>
            <person name="Buck G."/>
            <person name="Lee V."/>
            <person name="Wang Y."/>
            <person name="Carvalho R."/>
            <person name="Voegtly L."/>
            <person name="Shi R."/>
            <person name="Duckworth R."/>
            <person name="Johnson A."/>
            <person name="Loviza R."/>
            <person name="Walstead R."/>
            <person name="Shah Z."/>
            <person name="Kiflezghi M."/>
            <person name="Wade K."/>
            <person name="Ball S.L."/>
            <person name="Bradley K.W."/>
            <person name="Asai D.J."/>
            <person name="Bowman C.A."/>
            <person name="Russell D.A."/>
            <person name="Pope W.H."/>
            <person name="Jacobs-Sera D."/>
            <person name="Hendrix R.W."/>
            <person name="Hatfull G.F."/>
        </authorList>
    </citation>
    <scope>NUCLEOTIDE SEQUENCE</scope>
</reference>
<name>A0A2P2C502_9ZZZZ</name>
<gene>
    <name evidence="1" type="ORF">NOCA2300044</name>
</gene>
<protein>
    <submittedName>
        <fullName evidence="1">Uncharacterized protein</fullName>
    </submittedName>
</protein>
<evidence type="ECO:0000313" key="1">
    <source>
        <dbReference type="EMBL" id="CUR55812.1"/>
    </source>
</evidence>
<proteinExistence type="predicted"/>
<organism evidence="1">
    <name type="scientific">metagenome</name>
    <dbReference type="NCBI Taxonomy" id="256318"/>
    <lineage>
        <taxon>unclassified sequences</taxon>
        <taxon>metagenomes</taxon>
    </lineage>
</organism>
<sequence>MKLSVASATVVRLQLQRRHVTSPRARVEIDVPGAPAHAVSRGSDRTLCGEALADLHAFPERPYGDVLPENRCPDCHQAFLNGWLGRRHLPTTP</sequence>
<accession>A0A2P2C502</accession>
<dbReference type="AlphaFoldDB" id="A0A2P2C502"/>
<dbReference type="EMBL" id="CZKA01000024">
    <property type="protein sequence ID" value="CUR55812.1"/>
    <property type="molecule type" value="Genomic_DNA"/>
</dbReference>